<dbReference type="Pfam" id="PF20386">
    <property type="entry name" value="DUF6681"/>
    <property type="match status" value="1"/>
</dbReference>
<sequence length="272" mass="31488">MFSFLDLINHSLGYFNINTRLKNRIYTIVALLGDGYLIYVTARLLANHVWLRGFLYCLAVIFVTYFVYLNFVYFFLGHTSKFDFLSPYIRPLVAEEEEKRQERPRQQVNTASNGIYHNSETIPAEFEADSLEQRNLNKMVQRLLDAGLISANFNGMTGKEIVNRYQETGRPVDAIDDNQVPPYFELIHNRRTHRMEIAIGVNQMERMAVGHITKVGLTDIKTAHDKYRLYLANVTIVGGPHKIPGRHGSTIMMDGDYRLVPQVAYRHRQQEL</sequence>
<dbReference type="InterPro" id="IPR046503">
    <property type="entry name" value="DUF6681"/>
</dbReference>
<keyword evidence="1" id="KW-0812">Transmembrane</keyword>
<evidence type="ECO:0000313" key="3">
    <source>
        <dbReference type="Proteomes" id="UP000886878"/>
    </source>
</evidence>
<evidence type="ECO:0000313" key="2">
    <source>
        <dbReference type="EMBL" id="HIW70387.1"/>
    </source>
</evidence>
<evidence type="ECO:0000256" key="1">
    <source>
        <dbReference type="SAM" id="Phobius"/>
    </source>
</evidence>
<comment type="caution">
    <text evidence="2">The sequence shown here is derived from an EMBL/GenBank/DDBJ whole genome shotgun (WGS) entry which is preliminary data.</text>
</comment>
<feature type="transmembrane region" description="Helical" evidence="1">
    <location>
        <begin position="53"/>
        <end position="76"/>
    </location>
</feature>
<gene>
    <name evidence="2" type="ORF">H9876_03265</name>
</gene>
<accession>A0A9D1QQI9</accession>
<proteinExistence type="predicted"/>
<keyword evidence="1" id="KW-1133">Transmembrane helix</keyword>
<organism evidence="2 3">
    <name type="scientific">Candidatus Limosilactobacillus merdipullorum</name>
    <dbReference type="NCBI Taxonomy" id="2838653"/>
    <lineage>
        <taxon>Bacteria</taxon>
        <taxon>Bacillati</taxon>
        <taxon>Bacillota</taxon>
        <taxon>Bacilli</taxon>
        <taxon>Lactobacillales</taxon>
        <taxon>Lactobacillaceae</taxon>
        <taxon>Limosilactobacillus</taxon>
    </lineage>
</organism>
<feature type="transmembrane region" description="Helical" evidence="1">
    <location>
        <begin position="25"/>
        <end position="46"/>
    </location>
</feature>
<reference evidence="2" key="2">
    <citation type="submission" date="2021-04" db="EMBL/GenBank/DDBJ databases">
        <authorList>
            <person name="Gilroy R."/>
        </authorList>
    </citation>
    <scope>NUCLEOTIDE SEQUENCE</scope>
    <source>
        <strain evidence="2">ChiHejej3B27-2180</strain>
    </source>
</reference>
<name>A0A9D1QQI9_9LACO</name>
<dbReference type="Proteomes" id="UP000886878">
    <property type="component" value="Unassembled WGS sequence"/>
</dbReference>
<dbReference type="EMBL" id="DXGK01000064">
    <property type="protein sequence ID" value="HIW70387.1"/>
    <property type="molecule type" value="Genomic_DNA"/>
</dbReference>
<dbReference type="AlphaFoldDB" id="A0A9D1QQI9"/>
<protein>
    <submittedName>
        <fullName evidence="2">Uncharacterized protein</fullName>
    </submittedName>
</protein>
<keyword evidence="1" id="KW-0472">Membrane</keyword>
<reference evidence="2" key="1">
    <citation type="journal article" date="2021" name="PeerJ">
        <title>Extensive microbial diversity within the chicken gut microbiome revealed by metagenomics and culture.</title>
        <authorList>
            <person name="Gilroy R."/>
            <person name="Ravi A."/>
            <person name="Getino M."/>
            <person name="Pursley I."/>
            <person name="Horton D.L."/>
            <person name="Alikhan N.F."/>
            <person name="Baker D."/>
            <person name="Gharbi K."/>
            <person name="Hall N."/>
            <person name="Watson M."/>
            <person name="Adriaenssens E.M."/>
            <person name="Foster-Nyarko E."/>
            <person name="Jarju S."/>
            <person name="Secka A."/>
            <person name="Antonio M."/>
            <person name="Oren A."/>
            <person name="Chaudhuri R.R."/>
            <person name="La Ragione R."/>
            <person name="Hildebrand F."/>
            <person name="Pallen M.J."/>
        </authorList>
    </citation>
    <scope>NUCLEOTIDE SEQUENCE</scope>
    <source>
        <strain evidence="2">ChiHejej3B27-2180</strain>
    </source>
</reference>